<dbReference type="InterPro" id="IPR039551">
    <property type="entry name" value="Cho/carn_acyl_trans"/>
</dbReference>
<proteinExistence type="predicted"/>
<dbReference type="SUPFAM" id="SSF52777">
    <property type="entry name" value="CoA-dependent acyltransferases"/>
    <property type="match status" value="1"/>
</dbReference>
<evidence type="ECO:0000259" key="1">
    <source>
        <dbReference type="Pfam" id="PF00755"/>
    </source>
</evidence>
<evidence type="ECO:0000313" key="3">
    <source>
        <dbReference type="Proteomes" id="UP000472262"/>
    </source>
</evidence>
<feature type="domain" description="Choline/carnitine acyltransferase" evidence="1">
    <location>
        <begin position="2"/>
        <end position="49"/>
    </location>
</feature>
<dbReference type="Proteomes" id="UP000472262">
    <property type="component" value="Unassembled WGS sequence"/>
</dbReference>
<reference evidence="2" key="1">
    <citation type="submission" date="2025-08" db="UniProtKB">
        <authorList>
            <consortium name="Ensembl"/>
        </authorList>
    </citation>
    <scope>IDENTIFICATION</scope>
</reference>
<name>A0A672KZI4_SINGR</name>
<organism evidence="2 3">
    <name type="scientific">Sinocyclocheilus grahami</name>
    <name type="common">Dianchi golden-line fish</name>
    <name type="synonym">Barbus grahami</name>
    <dbReference type="NCBI Taxonomy" id="75366"/>
    <lineage>
        <taxon>Eukaryota</taxon>
        <taxon>Metazoa</taxon>
        <taxon>Chordata</taxon>
        <taxon>Craniata</taxon>
        <taxon>Vertebrata</taxon>
        <taxon>Euteleostomi</taxon>
        <taxon>Actinopterygii</taxon>
        <taxon>Neopterygii</taxon>
        <taxon>Teleostei</taxon>
        <taxon>Ostariophysi</taxon>
        <taxon>Cypriniformes</taxon>
        <taxon>Cyprinidae</taxon>
        <taxon>Cyprininae</taxon>
        <taxon>Sinocyclocheilus</taxon>
    </lineage>
</organism>
<dbReference type="InParanoid" id="A0A672KZI4"/>
<keyword evidence="3" id="KW-1185">Reference proteome</keyword>
<dbReference type="Gene3D" id="3.30.559.70">
    <property type="entry name" value="Choline/Carnitine o-acyltransferase, domain 2"/>
    <property type="match status" value="1"/>
</dbReference>
<protein>
    <recommendedName>
        <fullName evidence="1">Choline/carnitine acyltransferase domain-containing protein</fullName>
    </recommendedName>
</protein>
<accession>A0A672KZI4</accession>
<dbReference type="Ensembl" id="ENSSGRT00000016587.1">
    <property type="protein sequence ID" value="ENSSGRP00000015317.1"/>
    <property type="gene ID" value="ENSSGRG00000009543.1"/>
</dbReference>
<dbReference type="Pfam" id="PF00755">
    <property type="entry name" value="Carn_acyltransf"/>
    <property type="match status" value="1"/>
</dbReference>
<reference evidence="2" key="2">
    <citation type="submission" date="2025-09" db="UniProtKB">
        <authorList>
            <consortium name="Ensembl"/>
        </authorList>
    </citation>
    <scope>IDENTIFICATION</scope>
</reference>
<evidence type="ECO:0000313" key="2">
    <source>
        <dbReference type="Ensembl" id="ENSSGRP00000015317.1"/>
    </source>
</evidence>
<dbReference type="InterPro" id="IPR042231">
    <property type="entry name" value="Cho/carn_acyl_trans_2"/>
</dbReference>
<sequence>MMERCVCVVCLDDPAGLEPSDANRAALMLHGGGHDKNGANRWYDKPLQVRHRYPCPPTRALLSAASGRDAWTTSAPALLRRWRS</sequence>
<dbReference type="AlphaFoldDB" id="A0A672KZI4"/>